<accession>A0AA41R7M9</accession>
<sequence length="45" mass="5339">MTLPIATENRINMFTPETTHSLPPFAMRDLYYYYYFYGSGRPGVR</sequence>
<reference evidence="1" key="1">
    <citation type="submission" date="2022-04" db="EMBL/GenBank/DDBJ databases">
        <title>Desulfatitalea alkaliphila sp. nov., a novel anaerobic sulfate-reducing bacterium isolated from terrestrial mud volcano, Taman Peninsula, Russia.</title>
        <authorList>
            <person name="Khomyakova M.A."/>
            <person name="Merkel A.Y."/>
            <person name="Slobodkin A.I."/>
        </authorList>
    </citation>
    <scope>NUCLEOTIDE SEQUENCE</scope>
    <source>
        <strain evidence="1">M08but</strain>
    </source>
</reference>
<dbReference type="EMBL" id="JALJRB010000031">
    <property type="protein sequence ID" value="MCJ8502715.1"/>
    <property type="molecule type" value="Genomic_DNA"/>
</dbReference>
<organism evidence="1 2">
    <name type="scientific">Desulfatitalea alkaliphila</name>
    <dbReference type="NCBI Taxonomy" id="2929485"/>
    <lineage>
        <taxon>Bacteria</taxon>
        <taxon>Pseudomonadati</taxon>
        <taxon>Thermodesulfobacteriota</taxon>
        <taxon>Desulfobacteria</taxon>
        <taxon>Desulfobacterales</taxon>
        <taxon>Desulfosarcinaceae</taxon>
        <taxon>Desulfatitalea</taxon>
    </lineage>
</organism>
<keyword evidence="2" id="KW-1185">Reference proteome</keyword>
<protein>
    <submittedName>
        <fullName evidence="1">Uncharacterized protein</fullName>
    </submittedName>
</protein>
<proteinExistence type="predicted"/>
<gene>
    <name evidence="1" type="ORF">MRX98_19220</name>
</gene>
<evidence type="ECO:0000313" key="1">
    <source>
        <dbReference type="EMBL" id="MCJ8502715.1"/>
    </source>
</evidence>
<comment type="caution">
    <text evidence="1">The sequence shown here is derived from an EMBL/GenBank/DDBJ whole genome shotgun (WGS) entry which is preliminary data.</text>
</comment>
<name>A0AA41R7M9_9BACT</name>
<dbReference type="AlphaFoldDB" id="A0AA41R7M9"/>
<dbReference type="RefSeq" id="WP_246913945.1">
    <property type="nucleotide sequence ID" value="NZ_JALJRB010000031.1"/>
</dbReference>
<dbReference type="Proteomes" id="UP001165427">
    <property type="component" value="Unassembled WGS sequence"/>
</dbReference>
<evidence type="ECO:0000313" key="2">
    <source>
        <dbReference type="Proteomes" id="UP001165427"/>
    </source>
</evidence>